<protein>
    <submittedName>
        <fullName evidence="3">Uncharacterized protein</fullName>
    </submittedName>
</protein>
<feature type="coiled-coil region" evidence="1">
    <location>
        <begin position="189"/>
        <end position="275"/>
    </location>
</feature>
<evidence type="ECO:0000256" key="2">
    <source>
        <dbReference type="SAM" id="MobiDB-lite"/>
    </source>
</evidence>
<feature type="compositionally biased region" description="Basic residues" evidence="2">
    <location>
        <begin position="14"/>
        <end position="28"/>
    </location>
</feature>
<proteinExistence type="predicted"/>
<dbReference type="Proteomes" id="UP001152523">
    <property type="component" value="Unassembled WGS sequence"/>
</dbReference>
<feature type="region of interest" description="Disordered" evidence="2">
    <location>
        <begin position="1"/>
        <end position="110"/>
    </location>
</feature>
<accession>A0AAV0C791</accession>
<organism evidence="3 4">
    <name type="scientific">Cuscuta epithymum</name>
    <dbReference type="NCBI Taxonomy" id="186058"/>
    <lineage>
        <taxon>Eukaryota</taxon>
        <taxon>Viridiplantae</taxon>
        <taxon>Streptophyta</taxon>
        <taxon>Embryophyta</taxon>
        <taxon>Tracheophyta</taxon>
        <taxon>Spermatophyta</taxon>
        <taxon>Magnoliopsida</taxon>
        <taxon>eudicotyledons</taxon>
        <taxon>Gunneridae</taxon>
        <taxon>Pentapetalae</taxon>
        <taxon>asterids</taxon>
        <taxon>lamiids</taxon>
        <taxon>Solanales</taxon>
        <taxon>Convolvulaceae</taxon>
        <taxon>Cuscuteae</taxon>
        <taxon>Cuscuta</taxon>
        <taxon>Cuscuta subgen. Cuscuta</taxon>
    </lineage>
</organism>
<comment type="caution">
    <text evidence="3">The sequence shown here is derived from an EMBL/GenBank/DDBJ whole genome shotgun (WGS) entry which is preliminary data.</text>
</comment>
<name>A0AAV0C791_9ASTE</name>
<feature type="compositionally biased region" description="Basic and acidic residues" evidence="2">
    <location>
        <begin position="70"/>
        <end position="84"/>
    </location>
</feature>
<evidence type="ECO:0000256" key="1">
    <source>
        <dbReference type="SAM" id="Coils"/>
    </source>
</evidence>
<dbReference type="EMBL" id="CAMAPF010000015">
    <property type="protein sequence ID" value="CAH9069115.1"/>
    <property type="molecule type" value="Genomic_DNA"/>
</dbReference>
<dbReference type="AlphaFoldDB" id="A0AAV0C791"/>
<feature type="compositionally biased region" description="Basic and acidic residues" evidence="2">
    <location>
        <begin position="36"/>
        <end position="51"/>
    </location>
</feature>
<reference evidence="3" key="1">
    <citation type="submission" date="2022-07" db="EMBL/GenBank/DDBJ databases">
        <authorList>
            <person name="Macas J."/>
            <person name="Novak P."/>
            <person name="Neumann P."/>
        </authorList>
    </citation>
    <scope>NUCLEOTIDE SEQUENCE</scope>
</reference>
<evidence type="ECO:0000313" key="4">
    <source>
        <dbReference type="Proteomes" id="UP001152523"/>
    </source>
</evidence>
<gene>
    <name evidence="3" type="ORF">CEPIT_LOCUS2990</name>
</gene>
<keyword evidence="1" id="KW-0175">Coiled coil</keyword>
<sequence>MLSAGPEMDARNFAKLKKQLAKEPKKKKEGASQQRPVEDFFPKGEAAKVKGAEGPSQAIAEGASALQTEAAKRKAPGKDVEAPGKKVKKSAGAKGEPVVLSEGHSSSGTPVVIATANAPSGRGAELTWPTENVQFSITKGTAIMHGTLNPREFLNGATPPTDKSVLSRMKDDALGGKILQASVTAALGLGELLKRLEESQAQKRQADEALAESRRQLREAREALRLEQEAFNQILENNKVIARAEGKADAERVAAEEAKKVADKAEEKKREAVGQAKKDAISEFVAGGWTSEDHKQWVASVIEKSVDEWVGGPGAMWLARKGKDYYDGGEFFTQNLIYRRLARHLKVEPKEFDPAVYGLPPCSRT</sequence>
<keyword evidence="4" id="KW-1185">Reference proteome</keyword>
<evidence type="ECO:0000313" key="3">
    <source>
        <dbReference type="EMBL" id="CAH9069115.1"/>
    </source>
</evidence>